<name>E3M6B5_CAERE</name>
<proteinExistence type="predicted"/>
<keyword evidence="2" id="KW-0732">Signal</keyword>
<dbReference type="FunCoup" id="E3M6B5">
    <property type="interactions" value="1088"/>
</dbReference>
<evidence type="ECO:0000256" key="1">
    <source>
        <dbReference type="SAM" id="Phobius"/>
    </source>
</evidence>
<reference evidence="3" key="1">
    <citation type="submission" date="2007-07" db="EMBL/GenBank/DDBJ databases">
        <title>PCAP assembly of the Caenorhabditis remanei genome.</title>
        <authorList>
            <consortium name="The Caenorhabditis remanei Sequencing Consortium"/>
            <person name="Wilson R.K."/>
        </authorList>
    </citation>
    <scope>NUCLEOTIDE SEQUENCE [LARGE SCALE GENOMIC DNA]</scope>
    <source>
        <strain evidence="3">PB4641</strain>
    </source>
</reference>
<keyword evidence="1" id="KW-1133">Transmembrane helix</keyword>
<evidence type="ECO:0000313" key="4">
    <source>
        <dbReference type="Proteomes" id="UP000008281"/>
    </source>
</evidence>
<accession>E3M6B5</accession>
<gene>
    <name evidence="3" type="ORF">CRE_10289</name>
</gene>
<keyword evidence="1" id="KW-0812">Transmembrane</keyword>
<dbReference type="RefSeq" id="XP_003108147.2">
    <property type="nucleotide sequence ID" value="XM_003108099.2"/>
</dbReference>
<evidence type="ECO:0000313" key="3">
    <source>
        <dbReference type="EMBL" id="EFO92947.1"/>
    </source>
</evidence>
<dbReference type="KEGG" id="crq:GCK72_014515"/>
<dbReference type="EMBL" id="DS268426">
    <property type="protein sequence ID" value="EFO92947.1"/>
    <property type="molecule type" value="Genomic_DNA"/>
</dbReference>
<feature type="transmembrane region" description="Helical" evidence="1">
    <location>
        <begin position="217"/>
        <end position="241"/>
    </location>
</feature>
<feature type="chain" id="PRO_5003176201" evidence="2">
    <location>
        <begin position="26"/>
        <end position="285"/>
    </location>
</feature>
<dbReference type="InParanoid" id="E3M6B5"/>
<protein>
    <submittedName>
        <fullName evidence="3">Uncharacterized protein</fullName>
    </submittedName>
</protein>
<dbReference type="Proteomes" id="UP000008281">
    <property type="component" value="Unassembled WGS sequence"/>
</dbReference>
<feature type="signal peptide" evidence="2">
    <location>
        <begin position="1"/>
        <end position="25"/>
    </location>
</feature>
<keyword evidence="1" id="KW-0472">Membrane</keyword>
<organism evidence="4">
    <name type="scientific">Caenorhabditis remanei</name>
    <name type="common">Caenorhabditis vulgaris</name>
    <dbReference type="NCBI Taxonomy" id="31234"/>
    <lineage>
        <taxon>Eukaryota</taxon>
        <taxon>Metazoa</taxon>
        <taxon>Ecdysozoa</taxon>
        <taxon>Nematoda</taxon>
        <taxon>Chromadorea</taxon>
        <taxon>Rhabditida</taxon>
        <taxon>Rhabditina</taxon>
        <taxon>Rhabditomorpha</taxon>
        <taxon>Rhabditoidea</taxon>
        <taxon>Rhabditidae</taxon>
        <taxon>Peloderinae</taxon>
        <taxon>Caenorhabditis</taxon>
    </lineage>
</organism>
<dbReference type="CTD" id="9828986"/>
<dbReference type="OMA" id="VHERIRM"/>
<dbReference type="HOGENOM" id="CLU_1070529_0_0_1"/>
<evidence type="ECO:0000256" key="2">
    <source>
        <dbReference type="SAM" id="SignalP"/>
    </source>
</evidence>
<dbReference type="OrthoDB" id="5870039at2759"/>
<sequence length="285" mass="33509">MIYISGFLLIIRFSILFCLDVDVISIENPIFNAKHCDQVQIREGQNYDPLIDHLIEDECKYPVRQNTLERNFNEIMYGNRKNESVHERIRMIVEQGFIDWEKFKNDHLEVPKEFSMFDGYLFVEDINPMCSKDESLFLRICFSKNPTRRFGKPDVFPTSDGTLFQFIVEDRLLSTSNCVISKTFGRCTSKPMSIVFKLQQKRESSSETSPTTSHAPWTLIGMIFALFIFAFLISICIFLYYKSRNRENVEETDIHVEDHQLKNSLPKQELHLDFDFIDDSITFDI</sequence>
<dbReference type="eggNOG" id="ENOG502TI8A">
    <property type="taxonomic scope" value="Eukaryota"/>
</dbReference>
<keyword evidence="4" id="KW-1185">Reference proteome</keyword>
<dbReference type="AlphaFoldDB" id="E3M6B5"/>
<dbReference type="GeneID" id="9828986"/>